<organism evidence="3 4">
    <name type="scientific">Flavobacterium zepuense</name>
    <dbReference type="NCBI Taxonomy" id="2593302"/>
    <lineage>
        <taxon>Bacteria</taxon>
        <taxon>Pseudomonadati</taxon>
        <taxon>Bacteroidota</taxon>
        <taxon>Flavobacteriia</taxon>
        <taxon>Flavobacteriales</taxon>
        <taxon>Flavobacteriaceae</taxon>
        <taxon>Flavobacterium</taxon>
    </lineage>
</organism>
<reference evidence="3 4" key="1">
    <citation type="submission" date="2019-07" db="EMBL/GenBank/DDBJ databases">
        <title>Flavobacterium sp. nov., isolated from glacier ice.</title>
        <authorList>
            <person name="Liu Q."/>
            <person name="Xin Y.-H."/>
        </authorList>
    </citation>
    <scope>NUCLEOTIDE SEQUENCE [LARGE SCALE GENOMIC DNA]</scope>
    <source>
        <strain evidence="3 4">ZT4R6</strain>
    </source>
</reference>
<dbReference type="InterPro" id="IPR025362">
    <property type="entry name" value="DUF4266"/>
</dbReference>
<protein>
    <submittedName>
        <fullName evidence="3">DUF4266 domain-containing protein</fullName>
    </submittedName>
</protein>
<feature type="domain" description="DUF4266" evidence="2">
    <location>
        <begin position="20"/>
        <end position="69"/>
    </location>
</feature>
<feature type="signal peptide" evidence="1">
    <location>
        <begin position="1"/>
        <end position="18"/>
    </location>
</feature>
<proteinExistence type="predicted"/>
<evidence type="ECO:0000313" key="4">
    <source>
        <dbReference type="Proteomes" id="UP000320643"/>
    </source>
</evidence>
<name>A0A552V0F8_9FLAO</name>
<keyword evidence="4" id="KW-1185">Reference proteome</keyword>
<feature type="chain" id="PRO_5021734708" evidence="1">
    <location>
        <begin position="19"/>
        <end position="69"/>
    </location>
</feature>
<keyword evidence="1" id="KW-0732">Signal</keyword>
<comment type="caution">
    <text evidence="3">The sequence shown here is derived from an EMBL/GenBank/DDBJ whole genome shotgun (WGS) entry which is preliminary data.</text>
</comment>
<sequence>MKNLLILSLILLALQSCSSVKEYQKQRINDPDMKLTARPGERFETNYQVYREASAGANGGKTGGGCGCN</sequence>
<dbReference type="OrthoDB" id="679785at2"/>
<dbReference type="Pfam" id="PF14086">
    <property type="entry name" value="DUF4266"/>
    <property type="match status" value="1"/>
</dbReference>
<dbReference type="Proteomes" id="UP000320643">
    <property type="component" value="Unassembled WGS sequence"/>
</dbReference>
<evidence type="ECO:0000256" key="1">
    <source>
        <dbReference type="SAM" id="SignalP"/>
    </source>
</evidence>
<dbReference type="EMBL" id="VJVZ01000007">
    <property type="protein sequence ID" value="TRW23912.1"/>
    <property type="molecule type" value="Genomic_DNA"/>
</dbReference>
<evidence type="ECO:0000259" key="2">
    <source>
        <dbReference type="Pfam" id="PF14086"/>
    </source>
</evidence>
<gene>
    <name evidence="3" type="ORF">FMM05_12195</name>
</gene>
<dbReference type="PROSITE" id="PS51257">
    <property type="entry name" value="PROKAR_LIPOPROTEIN"/>
    <property type="match status" value="1"/>
</dbReference>
<accession>A0A552V0F8</accession>
<dbReference type="AlphaFoldDB" id="A0A552V0F8"/>
<dbReference type="RefSeq" id="WP_143373660.1">
    <property type="nucleotide sequence ID" value="NZ_VJVZ01000007.1"/>
</dbReference>
<evidence type="ECO:0000313" key="3">
    <source>
        <dbReference type="EMBL" id="TRW23912.1"/>
    </source>
</evidence>